<evidence type="ECO:0000259" key="24">
    <source>
        <dbReference type="PROSITE" id="PS50172"/>
    </source>
</evidence>
<evidence type="ECO:0000256" key="16">
    <source>
        <dbReference type="ARBA" id="ARBA00023242"/>
    </source>
</evidence>
<dbReference type="InterPro" id="IPR007219">
    <property type="entry name" value="XnlR_reg_dom"/>
</dbReference>
<dbReference type="CDD" id="cd07903">
    <property type="entry name" value="Adenylation_DNA_ligase_IV"/>
    <property type="match status" value="1"/>
</dbReference>
<keyword evidence="5" id="KW-0479">Metal-binding</keyword>
<keyword evidence="11" id="KW-0805">Transcription regulation</keyword>
<comment type="subcellular location">
    <subcellularLocation>
        <location evidence="2">Nucleus</location>
    </subcellularLocation>
</comment>
<evidence type="ECO:0000259" key="22">
    <source>
        <dbReference type="PROSITE" id="PS50048"/>
    </source>
</evidence>
<dbReference type="NCBIfam" id="TIGR00574">
    <property type="entry name" value="dnl1"/>
    <property type="match status" value="1"/>
</dbReference>
<dbReference type="InterPro" id="IPR000977">
    <property type="entry name" value="DNA_ligase_ATP-dep"/>
</dbReference>
<gene>
    <name evidence="25" type="ORF">POLS_LOCUS5655</name>
</gene>
<feature type="region of interest" description="Disordered" evidence="21">
    <location>
        <begin position="286"/>
        <end position="355"/>
    </location>
</feature>
<evidence type="ECO:0000256" key="7">
    <source>
        <dbReference type="ARBA" id="ARBA00022741"/>
    </source>
</evidence>
<keyword evidence="9 19" id="KW-0067">ATP-binding</keyword>
<dbReference type="Pfam" id="PF04679">
    <property type="entry name" value="DNA_ligase_A_C"/>
    <property type="match status" value="1"/>
</dbReference>
<dbReference type="InterPro" id="IPR036864">
    <property type="entry name" value="Zn2-C6_fun-type_DNA-bd_sf"/>
</dbReference>
<dbReference type="Gene3D" id="3.30.470.30">
    <property type="entry name" value="DNA ligase/mRNA capping enzyme"/>
    <property type="match status" value="1"/>
</dbReference>
<dbReference type="InterPro" id="IPR012309">
    <property type="entry name" value="DNA_ligase_ATP-dep_C"/>
</dbReference>
<dbReference type="GO" id="GO:0008270">
    <property type="term" value="F:zinc ion binding"/>
    <property type="evidence" value="ECO:0007669"/>
    <property type="project" value="InterPro"/>
</dbReference>
<comment type="function">
    <text evidence="18">DNA ligase involved in DNA non-homologous end joining (NHEJ); required for double-strand break (DSB) repair.</text>
</comment>
<evidence type="ECO:0000256" key="5">
    <source>
        <dbReference type="ARBA" id="ARBA00022723"/>
    </source>
</evidence>
<evidence type="ECO:0000256" key="12">
    <source>
        <dbReference type="ARBA" id="ARBA00023125"/>
    </source>
</evidence>
<dbReference type="CDD" id="cd00067">
    <property type="entry name" value="GAL4"/>
    <property type="match status" value="1"/>
</dbReference>
<feature type="domain" description="ATP-dependent DNA ligase family profile" evidence="23">
    <location>
        <begin position="1379"/>
        <end position="1504"/>
    </location>
</feature>
<keyword evidence="26" id="KW-1185">Reference proteome</keyword>
<feature type="domain" description="BRCT" evidence="24">
    <location>
        <begin position="1848"/>
        <end position="1949"/>
    </location>
</feature>
<dbReference type="Pfam" id="PF04675">
    <property type="entry name" value="DNA_ligase_A_N"/>
    <property type="match status" value="1"/>
</dbReference>
<dbReference type="SMART" id="SM00292">
    <property type="entry name" value="BRCT"/>
    <property type="match status" value="2"/>
</dbReference>
<dbReference type="SUPFAM" id="SSF50249">
    <property type="entry name" value="Nucleic acid-binding proteins"/>
    <property type="match status" value="1"/>
</dbReference>
<accession>A0A9W4HVQ2</accession>
<keyword evidence="6" id="KW-0677">Repeat</keyword>
<feature type="compositionally biased region" description="Polar residues" evidence="21">
    <location>
        <begin position="286"/>
        <end position="338"/>
    </location>
</feature>
<evidence type="ECO:0000256" key="17">
    <source>
        <dbReference type="ARBA" id="ARBA00034003"/>
    </source>
</evidence>
<dbReference type="InterPro" id="IPR029710">
    <property type="entry name" value="LIG4"/>
</dbReference>
<dbReference type="GO" id="GO:0071897">
    <property type="term" value="P:DNA biosynthetic process"/>
    <property type="evidence" value="ECO:0007669"/>
    <property type="project" value="InterPro"/>
</dbReference>
<dbReference type="FunFam" id="2.40.50.140:FF:000234">
    <property type="entry name" value="DNA ligase"/>
    <property type="match status" value="1"/>
</dbReference>
<name>A0A9W4HVQ2_PENOL</name>
<evidence type="ECO:0000256" key="13">
    <source>
        <dbReference type="ARBA" id="ARBA00023163"/>
    </source>
</evidence>
<dbReference type="InterPro" id="IPR012340">
    <property type="entry name" value="NA-bd_OB-fold"/>
</dbReference>
<evidence type="ECO:0000259" key="23">
    <source>
        <dbReference type="PROSITE" id="PS50160"/>
    </source>
</evidence>
<dbReference type="EMBL" id="CAJVOS010000028">
    <property type="protein sequence ID" value="CAG8136245.1"/>
    <property type="molecule type" value="Genomic_DNA"/>
</dbReference>
<dbReference type="PROSITE" id="PS50160">
    <property type="entry name" value="DNA_LIGASE_A3"/>
    <property type="match status" value="1"/>
</dbReference>
<organism evidence="25 26">
    <name type="scientific">Penicillium olsonii</name>
    <dbReference type="NCBI Taxonomy" id="99116"/>
    <lineage>
        <taxon>Eukaryota</taxon>
        <taxon>Fungi</taxon>
        <taxon>Dikarya</taxon>
        <taxon>Ascomycota</taxon>
        <taxon>Pezizomycotina</taxon>
        <taxon>Eurotiomycetes</taxon>
        <taxon>Eurotiomycetidae</taxon>
        <taxon>Eurotiales</taxon>
        <taxon>Aspergillaceae</taxon>
        <taxon>Penicillium</taxon>
    </lineage>
</organism>
<evidence type="ECO:0000256" key="6">
    <source>
        <dbReference type="ARBA" id="ARBA00022737"/>
    </source>
</evidence>
<keyword evidence="10" id="KW-0460">Magnesium</keyword>
<feature type="compositionally biased region" description="Basic and acidic residues" evidence="21">
    <location>
        <begin position="1633"/>
        <end position="1643"/>
    </location>
</feature>
<dbReference type="Gene3D" id="1.10.3260.10">
    <property type="entry name" value="DNA ligase, ATP-dependent, N-terminal domain"/>
    <property type="match status" value="1"/>
</dbReference>
<dbReference type="InterPro" id="IPR001357">
    <property type="entry name" value="BRCT_dom"/>
</dbReference>
<dbReference type="PROSITE" id="PS00697">
    <property type="entry name" value="DNA_LIGASE_A1"/>
    <property type="match status" value="1"/>
</dbReference>
<dbReference type="GO" id="GO:0032807">
    <property type="term" value="C:DNA ligase IV complex"/>
    <property type="evidence" value="ECO:0007669"/>
    <property type="project" value="TreeGrafter"/>
</dbReference>
<dbReference type="CDD" id="cd17722">
    <property type="entry name" value="BRCT_DNA_ligase_IV_rpt1"/>
    <property type="match status" value="1"/>
</dbReference>
<dbReference type="InterPro" id="IPR036599">
    <property type="entry name" value="DNA_ligase_N_sf"/>
</dbReference>
<evidence type="ECO:0000256" key="14">
    <source>
        <dbReference type="ARBA" id="ARBA00023172"/>
    </source>
</evidence>
<dbReference type="Gene3D" id="4.10.240.10">
    <property type="entry name" value="Zn(2)-C6 fungal-type DNA-binding domain"/>
    <property type="match status" value="1"/>
</dbReference>
<sequence>MLTDRSDTLHRHEISHHTPGNEGKDRPHRITVKTFRACFSCATARVRCSGGNPCGRCDTRSLECQYPTQRRSKAKALRDLHMKETETSGHKTVHRASNAGSHLSPFSIHGSTVPASSSAPLLGVFSANTDQAQPTPVNTHGANGEASNTHVYPPSKRQDASTARLPLSGYKEDADPTYNRSNFGVPKLSTGSSNLDSEVGDLRPMISHSAVDIEMTMENNTSLGFDPGLFDQSMNSTINWLPTDLLPGDLLDQTQPAGISSHYNQSFGPGPYFSPVAWQPPVVLASQNDSAHQQTSSKRPSVQISTANRDSPGQYSHGASETSPQTISMDSTKGSVGHSTEDLGPRYQKYRKNPSSFADSPVSSIALGKQILEDTERRFEFPVISEICADQTSADPKRRTKSIESSTYDEIHRQFISLCYRENPFYKVFETERFPTADQLTWFVGLFFDSFQTVYPILHLPAFNPNSCHWLLITSIAALGCHVAHIPETEQCTAALHEFVRRGILVEKEKTHPARTSLETLQAMLFNCIGLIHSGAERDISSALSSFGDLVALSNTTRLLAPRKLHLDGASHDADWICWAQDETRRRTGYCIWLLDSNESLYDAVHILYVEKRLILGIGEFSHILLIHALYHRMWEVGDYFRRPLSFWTPTAKKQSRETAIPSGSVWLPGIPSYSKWRNSACDCLDILHWTANSTVAKAAGLEHPTILHLHTARLILLAPFREMRSLATALATEKLPWSKRHQSLEWQYIRRWIEHDQYKARLSIVHAGVTLWHIRRYSTNSFHEPVATFIAILTLWAYGACHAHASHDSSPLPHSQARVEPGHEPRFIHLDRPCDDELVQLFVRDGHAMKANLTGVGDLCGAEGPERHLRVGCEILSGLSAWGYSRKFVAILTRLADLTAHHSSWNHSSISRCNRFHRVYSRPREVPAGASGVPHTALSYRECSLKTSGVILLSSCTLLSVMDSDEIVEPLQEEDLDAKYPNRPHNRGPTFAFHDLYLNLFNPLNELKKKPGGPGPARRKLGPHGKSASTLNPLELRRDVIERFISRWRNEVGDDIYPALRLILPDKDRDRPMYGVKEKGIGKMLVKIMKIDKVADDARNLLNWKLPGQGATMRMAGDFAGRCFDVLSKRPLRSEPGDMTIDEVNDRLDKLSAASKEDDQIPIMAEFYRRMNPEELLWLIRIILRQMRIGATERTLFDVWHPDAENLYSISSSLRRVCWELHDPNIRLEGEDRGVGLMQCFQPQLAQFQMHSFEKIIARMKPTEEDDVFWIEEKLDGERMQMHMVPDESMNGGRRFGFWSRKAKDYAYLYGNGIYDENGAMTRHLKDAFVDGVQSIILDGEMITWDPEQDAIVPFGTLKTAALAEQRNLFSTGHRPLFRVFDILHLNGRDLTKYTLRDRRNAMAKTIKPVHRRFEIHPYEEATNSAEVENALRKVVAEASEGLVLKNPRSPYRLNERHDDWMKVKPDYMTEFGESLDVIVIGGYYGSGHRGGALASFLCGLRVDDNTSTGEESMKCWSFCKVGGGFTAADYQEVRHHTDGKWKEWDVKNPPTSYIELAGGDAQIERPDMWIKPSESIVLCVKAASTAVSETFRMGLTLRFPRFKRLRKDKDWKSALSVQGFLDLKSNAEQEHREKKFSVDNSRKKRVKRTTKKPLTVSGYDENIGNQYMGPSGNVFDKLNFFILTESSVPEKKTKVQLEQLVKANGGKIYQTNTAAADTICIAERKTVKVASLMNQGGQHIIRPSWLLDCIKQNERDAGMPDLLLPFEPRHIFFGMEDREEDFMANVDKFSDSYARDTTVEELTEILKQMNNSTESSNQIDPDTAHRIETRIQDRVNAGYTAPCGWLFRDLTLFFHSEPRSDNQNDHRMRLAQNTARFASAVIAESLGDSSITHVVIDSDALGSDEISSLRKVLSDRSGSKMPHLVAVDWVEDCWKHGTLLDEERFQIRR</sequence>
<dbReference type="GO" id="GO:0006303">
    <property type="term" value="P:double-strand break repair via nonhomologous end joining"/>
    <property type="evidence" value="ECO:0007669"/>
    <property type="project" value="TreeGrafter"/>
</dbReference>
<feature type="domain" description="BRCT" evidence="24">
    <location>
        <begin position="1672"/>
        <end position="1756"/>
    </location>
</feature>
<dbReference type="PANTHER" id="PTHR45997:SF1">
    <property type="entry name" value="DNA LIGASE 4"/>
    <property type="match status" value="1"/>
</dbReference>
<feature type="region of interest" description="Disordered" evidence="21">
    <location>
        <begin position="1"/>
        <end position="28"/>
    </location>
</feature>
<dbReference type="GO" id="GO:0003677">
    <property type="term" value="F:DNA binding"/>
    <property type="evidence" value="ECO:0007669"/>
    <property type="project" value="UniProtKB-KW"/>
</dbReference>
<dbReference type="InterPro" id="IPR036420">
    <property type="entry name" value="BRCT_dom_sf"/>
</dbReference>
<dbReference type="Pfam" id="PF04082">
    <property type="entry name" value="Fungal_trans"/>
    <property type="match status" value="1"/>
</dbReference>
<evidence type="ECO:0000256" key="11">
    <source>
        <dbReference type="ARBA" id="ARBA00023015"/>
    </source>
</evidence>
<evidence type="ECO:0000256" key="9">
    <source>
        <dbReference type="ARBA" id="ARBA00022840"/>
    </source>
</evidence>
<dbReference type="InterPro" id="IPR044125">
    <property type="entry name" value="Adenylation_DNA_ligase_IV"/>
</dbReference>
<comment type="cofactor">
    <cofactor evidence="1">
        <name>Mg(2+)</name>
        <dbReference type="ChEBI" id="CHEBI:18420"/>
    </cofactor>
</comment>
<dbReference type="Pfam" id="PF00172">
    <property type="entry name" value="Zn_clus"/>
    <property type="match status" value="1"/>
</dbReference>
<evidence type="ECO:0000256" key="10">
    <source>
        <dbReference type="ARBA" id="ARBA00022842"/>
    </source>
</evidence>
<evidence type="ECO:0000256" key="1">
    <source>
        <dbReference type="ARBA" id="ARBA00001946"/>
    </source>
</evidence>
<evidence type="ECO:0000256" key="18">
    <source>
        <dbReference type="ARBA" id="ARBA00043870"/>
    </source>
</evidence>
<feature type="compositionally biased region" description="Basic and acidic residues" evidence="21">
    <location>
        <begin position="1"/>
        <end position="16"/>
    </location>
</feature>
<proteinExistence type="inferred from homology"/>
<dbReference type="GO" id="GO:0005524">
    <property type="term" value="F:ATP binding"/>
    <property type="evidence" value="ECO:0007669"/>
    <property type="project" value="UniProtKB-KW"/>
</dbReference>
<dbReference type="Gene3D" id="3.40.50.10190">
    <property type="entry name" value="BRCT domain"/>
    <property type="match status" value="2"/>
</dbReference>
<keyword evidence="12" id="KW-0238">DNA-binding</keyword>
<dbReference type="Gene3D" id="2.40.50.140">
    <property type="entry name" value="Nucleic acid-binding proteins"/>
    <property type="match status" value="1"/>
</dbReference>
<keyword evidence="15 19" id="KW-0234">DNA repair</keyword>
<dbReference type="GO" id="GO:0006310">
    <property type="term" value="P:DNA recombination"/>
    <property type="evidence" value="ECO:0007669"/>
    <property type="project" value="UniProtKB-KW"/>
</dbReference>
<evidence type="ECO:0000256" key="2">
    <source>
        <dbReference type="ARBA" id="ARBA00004123"/>
    </source>
</evidence>
<keyword evidence="14 19" id="KW-0233">DNA recombination</keyword>
<dbReference type="EC" id="6.5.1.1" evidence="19"/>
<dbReference type="SUPFAM" id="SSF52113">
    <property type="entry name" value="BRCT domain"/>
    <property type="match status" value="2"/>
</dbReference>
<keyword evidence="4 19" id="KW-0436">Ligase</keyword>
<keyword evidence="13" id="KW-0804">Transcription</keyword>
<dbReference type="SUPFAM" id="SSF56091">
    <property type="entry name" value="DNA ligase/mRNA capping enzyme, catalytic domain"/>
    <property type="match status" value="1"/>
</dbReference>
<feature type="region of interest" description="Disordered" evidence="21">
    <location>
        <begin position="130"/>
        <end position="200"/>
    </location>
</feature>
<dbReference type="InterPro" id="IPR016059">
    <property type="entry name" value="DNA_ligase_ATP-dep_CS"/>
</dbReference>
<dbReference type="SMART" id="SM00066">
    <property type="entry name" value="GAL4"/>
    <property type="match status" value="1"/>
</dbReference>
<dbReference type="FunFam" id="3.30.470.30:FF:000013">
    <property type="entry name" value="DNA ligase"/>
    <property type="match status" value="1"/>
</dbReference>
<dbReference type="PROSITE" id="PS50048">
    <property type="entry name" value="ZN2_CY6_FUNGAL_2"/>
    <property type="match status" value="1"/>
</dbReference>
<dbReference type="GO" id="GO:0000981">
    <property type="term" value="F:DNA-binding transcription factor activity, RNA polymerase II-specific"/>
    <property type="evidence" value="ECO:0007669"/>
    <property type="project" value="InterPro"/>
</dbReference>
<comment type="caution">
    <text evidence="25">The sequence shown here is derived from an EMBL/GenBank/DDBJ whole genome shotgun (WGS) entry which is preliminary data.</text>
</comment>
<evidence type="ECO:0000256" key="3">
    <source>
        <dbReference type="ARBA" id="ARBA00007572"/>
    </source>
</evidence>
<dbReference type="SUPFAM" id="SSF117018">
    <property type="entry name" value="ATP-dependent DNA ligase DNA-binding domain"/>
    <property type="match status" value="1"/>
</dbReference>
<evidence type="ECO:0000313" key="25">
    <source>
        <dbReference type="EMBL" id="CAG8136245.1"/>
    </source>
</evidence>
<evidence type="ECO:0000256" key="4">
    <source>
        <dbReference type="ARBA" id="ARBA00022598"/>
    </source>
</evidence>
<keyword evidence="8 19" id="KW-0227">DNA damage</keyword>
<reference evidence="25" key="1">
    <citation type="submission" date="2021-07" db="EMBL/GenBank/DDBJ databases">
        <authorList>
            <person name="Branca A.L. A."/>
        </authorList>
    </citation>
    <scope>NUCLEOTIDE SEQUENCE</scope>
</reference>
<dbReference type="PROSITE" id="PS50172">
    <property type="entry name" value="BRCT"/>
    <property type="match status" value="2"/>
</dbReference>
<feature type="region of interest" description="Disordered" evidence="21">
    <location>
        <begin position="1633"/>
        <end position="1652"/>
    </location>
</feature>
<evidence type="ECO:0000256" key="20">
    <source>
        <dbReference type="RuleBase" id="RU004196"/>
    </source>
</evidence>
<evidence type="ECO:0000313" key="26">
    <source>
        <dbReference type="Proteomes" id="UP001153618"/>
    </source>
</evidence>
<dbReference type="InterPro" id="IPR012310">
    <property type="entry name" value="DNA_ligase_ATP-dep_cent"/>
</dbReference>
<evidence type="ECO:0000256" key="21">
    <source>
        <dbReference type="SAM" id="MobiDB-lite"/>
    </source>
</evidence>
<dbReference type="GO" id="GO:0006351">
    <property type="term" value="P:DNA-templated transcription"/>
    <property type="evidence" value="ECO:0007669"/>
    <property type="project" value="InterPro"/>
</dbReference>
<keyword evidence="7 19" id="KW-0547">Nucleotide-binding</keyword>
<dbReference type="OrthoDB" id="151490at2759"/>
<dbReference type="PANTHER" id="PTHR45997">
    <property type="entry name" value="DNA LIGASE 4"/>
    <property type="match status" value="1"/>
</dbReference>
<dbReference type="InterPro" id="IPR012308">
    <property type="entry name" value="DNA_ligase_ATP-dep_N"/>
</dbReference>
<dbReference type="CDD" id="cd12148">
    <property type="entry name" value="fungal_TF_MHR"/>
    <property type="match status" value="1"/>
</dbReference>
<dbReference type="Pfam" id="PF16589">
    <property type="entry name" value="BRCT_2"/>
    <property type="match status" value="1"/>
</dbReference>
<dbReference type="CDD" id="cd07968">
    <property type="entry name" value="OBF_DNA_ligase_IV"/>
    <property type="match status" value="1"/>
</dbReference>
<evidence type="ECO:0000256" key="8">
    <source>
        <dbReference type="ARBA" id="ARBA00022763"/>
    </source>
</evidence>
<feature type="domain" description="Zn(2)-C6 fungal-type" evidence="22">
    <location>
        <begin position="37"/>
        <end position="66"/>
    </location>
</feature>
<dbReference type="FunFam" id="1.10.3260.10:FF:000008">
    <property type="entry name" value="DNA ligase 4"/>
    <property type="match status" value="1"/>
</dbReference>
<evidence type="ECO:0000256" key="15">
    <source>
        <dbReference type="ARBA" id="ARBA00023204"/>
    </source>
</evidence>
<dbReference type="SUPFAM" id="SSF57701">
    <property type="entry name" value="Zn2/Cys6 DNA-binding domain"/>
    <property type="match status" value="1"/>
</dbReference>
<dbReference type="PROSITE" id="PS00463">
    <property type="entry name" value="ZN2_CY6_FUNGAL_1"/>
    <property type="match status" value="1"/>
</dbReference>
<dbReference type="GO" id="GO:0006297">
    <property type="term" value="P:nucleotide-excision repair, DNA gap filling"/>
    <property type="evidence" value="ECO:0007669"/>
    <property type="project" value="TreeGrafter"/>
</dbReference>
<comment type="catalytic activity">
    <reaction evidence="17 19">
        <text>ATP + (deoxyribonucleotide)n-3'-hydroxyl + 5'-phospho-(deoxyribonucleotide)m = (deoxyribonucleotide)n+m + AMP + diphosphate.</text>
        <dbReference type="EC" id="6.5.1.1"/>
    </reaction>
</comment>
<keyword evidence="16" id="KW-0539">Nucleus</keyword>
<evidence type="ECO:0000256" key="19">
    <source>
        <dbReference type="RuleBase" id="RU000617"/>
    </source>
</evidence>
<feature type="region of interest" description="Disordered" evidence="21">
    <location>
        <begin position="1010"/>
        <end position="1030"/>
    </location>
</feature>
<dbReference type="Proteomes" id="UP001153618">
    <property type="component" value="Unassembled WGS sequence"/>
</dbReference>
<comment type="similarity">
    <text evidence="3 20">Belongs to the ATP-dependent DNA ligase family.</text>
</comment>
<dbReference type="Pfam" id="PF01068">
    <property type="entry name" value="DNA_ligase_A_M"/>
    <property type="match status" value="1"/>
</dbReference>
<dbReference type="GO" id="GO:0003910">
    <property type="term" value="F:DNA ligase (ATP) activity"/>
    <property type="evidence" value="ECO:0007669"/>
    <property type="project" value="UniProtKB-EC"/>
</dbReference>
<protein>
    <recommendedName>
        <fullName evidence="19">DNA ligase</fullName>
        <ecNumber evidence="19">6.5.1.1</ecNumber>
    </recommendedName>
</protein>
<feature type="compositionally biased region" description="Polar residues" evidence="21">
    <location>
        <begin position="130"/>
        <end position="150"/>
    </location>
</feature>
<dbReference type="InterPro" id="IPR001138">
    <property type="entry name" value="Zn2Cys6_DnaBD"/>
</dbReference>